<gene>
    <name evidence="1" type="ORF">UMC4404_32931</name>
</gene>
<sequence length="236" mass="27587">MGLEFKTKSNRRECDPISKQLCSFLLRNKDFIEITFILLSEHTSETKHISSYILHNLNYPDIEYSNNLETYHDLMENFYTKDIEYSNSNIDIIAYRRGDLLELLVNEITPLVMCIDFNVIPESHVYENGTKIHDKDVDLITELKDYNKIECIECKANINNYIGNPIDDDTKDKLNFMCMISDKSNSYGVGCDLLFATYRSDISYTKDLLLENSFDNFKIMNSVDLIQRLNAKRLIH</sequence>
<dbReference type="AlphaFoldDB" id="A0A9P1KX56"/>
<dbReference type="EMBL" id="CDNY01000004">
    <property type="protein sequence ID" value="CEN31419.1"/>
    <property type="molecule type" value="Genomic_DNA"/>
</dbReference>
<reference evidence="2" key="1">
    <citation type="submission" date="2015-01" db="EMBL/GenBank/DDBJ databases">
        <authorList>
            <person name="Aslett A.Martin."/>
            <person name="De Silva Nishadi"/>
        </authorList>
    </citation>
    <scope>NUCLEOTIDE SEQUENCE [LARGE SCALE GENOMIC DNA]</scope>
    <source>
        <strain evidence="2">UMC4404</strain>
    </source>
</reference>
<evidence type="ECO:0000313" key="2">
    <source>
        <dbReference type="Proteomes" id="UP000049685"/>
    </source>
</evidence>
<protein>
    <submittedName>
        <fullName evidence="1">Uncharacterized protein</fullName>
    </submittedName>
</protein>
<dbReference type="Proteomes" id="UP000049685">
    <property type="component" value="Unassembled WGS sequence"/>
</dbReference>
<dbReference type="RefSeq" id="WP_057558930.1">
    <property type="nucleotide sequence ID" value="NZ_CDNY01000004.1"/>
</dbReference>
<proteinExistence type="predicted"/>
<evidence type="ECO:0000313" key="1">
    <source>
        <dbReference type="EMBL" id="CEN31419.1"/>
    </source>
</evidence>
<name>A0A9P1KX56_PARSO</name>
<accession>A0A9P1KX56</accession>
<organism evidence="1 2">
    <name type="scientific">Paraclostridium sordellii</name>
    <name type="common">Clostridium sordellii</name>
    <dbReference type="NCBI Taxonomy" id="1505"/>
    <lineage>
        <taxon>Bacteria</taxon>
        <taxon>Bacillati</taxon>
        <taxon>Bacillota</taxon>
        <taxon>Clostridia</taxon>
        <taxon>Peptostreptococcales</taxon>
        <taxon>Peptostreptococcaceae</taxon>
        <taxon>Paraclostridium</taxon>
    </lineage>
</organism>
<comment type="caution">
    <text evidence="1">The sequence shown here is derived from an EMBL/GenBank/DDBJ whole genome shotgun (WGS) entry which is preliminary data.</text>
</comment>